<evidence type="ECO:0000313" key="7">
    <source>
        <dbReference type="Proteomes" id="UP000289738"/>
    </source>
</evidence>
<reference evidence="6 7" key="1">
    <citation type="submission" date="2019-01" db="EMBL/GenBank/DDBJ databases">
        <title>Sequencing of cultivated peanut Arachis hypogaea provides insights into genome evolution and oil improvement.</title>
        <authorList>
            <person name="Chen X."/>
        </authorList>
    </citation>
    <scope>NUCLEOTIDE SEQUENCE [LARGE SCALE GENOMIC DNA]</scope>
    <source>
        <strain evidence="7">cv. Fuhuasheng</strain>
        <tissue evidence="6">Leaves</tissue>
    </source>
</reference>
<evidence type="ECO:0000256" key="3">
    <source>
        <dbReference type="ARBA" id="ARBA00022691"/>
    </source>
</evidence>
<sequence length="204" mass="23410">MLESWEAESFLAFPFYCLSYFIFTLEILIVALKPKNLLQMTINYMSGQKNEILMQRYGFSSPVNPWDVIKFSGNAKIHLDSFLSVFNISGLPEEYYHNKCLAINGDTFVDGAVVAAARTLPTWSDKDVPPIPSAERMAVKELQQECRQMLAQYATTSKQDEKLLDSLPNAPRTLEAAIKYRLHRKLFIEKVIQALEIYQDKILF</sequence>
<dbReference type="PANTHER" id="PTHR13271:SF54">
    <property type="entry name" value="PROTEIN PLASTID TRANSCRIPTIONALLY ACTIVE 14"/>
    <property type="match status" value="1"/>
</dbReference>
<name>A0A445DIG5_ARAHY</name>
<evidence type="ECO:0000259" key="5">
    <source>
        <dbReference type="Pfam" id="PF09273"/>
    </source>
</evidence>
<dbReference type="InterPro" id="IPR015353">
    <property type="entry name" value="Rubisco_LSMT_subst-bd"/>
</dbReference>
<keyword evidence="3" id="KW-0949">S-adenosyl-L-methionine</keyword>
<gene>
    <name evidence="6" type="ORF">Ahy_A04g020655</name>
</gene>
<accession>A0A445DIG5</accession>
<dbReference type="SUPFAM" id="SSF81822">
    <property type="entry name" value="RuBisCo LSMT C-terminal, substrate-binding domain"/>
    <property type="match status" value="1"/>
</dbReference>
<dbReference type="EMBL" id="SDMP01000004">
    <property type="protein sequence ID" value="RYR62902.1"/>
    <property type="molecule type" value="Genomic_DNA"/>
</dbReference>
<dbReference type="FunFam" id="3.90.1420.10:FF:000011">
    <property type="entry name" value="Plastid transcriptionally active 14"/>
    <property type="match status" value="1"/>
</dbReference>
<evidence type="ECO:0000256" key="1">
    <source>
        <dbReference type="ARBA" id="ARBA00022603"/>
    </source>
</evidence>
<comment type="caution">
    <text evidence="6">The sequence shown here is derived from an EMBL/GenBank/DDBJ whole genome shotgun (WGS) entry which is preliminary data.</text>
</comment>
<keyword evidence="4" id="KW-0812">Transmembrane</keyword>
<dbReference type="Proteomes" id="UP000289738">
    <property type="component" value="Chromosome A04"/>
</dbReference>
<keyword evidence="2" id="KW-0808">Transferase</keyword>
<dbReference type="InterPro" id="IPR050600">
    <property type="entry name" value="SETD3_SETD6_MTase"/>
</dbReference>
<dbReference type="GO" id="GO:0000427">
    <property type="term" value="C:plastid-encoded plastid RNA polymerase complex"/>
    <property type="evidence" value="ECO:0007669"/>
    <property type="project" value="TreeGrafter"/>
</dbReference>
<dbReference type="GO" id="GO:0032259">
    <property type="term" value="P:methylation"/>
    <property type="evidence" value="ECO:0007669"/>
    <property type="project" value="UniProtKB-KW"/>
</dbReference>
<keyword evidence="7" id="KW-1185">Reference proteome</keyword>
<dbReference type="Gene3D" id="3.90.1420.10">
    <property type="entry name" value="Rubisco LSMT, substrate-binding domain"/>
    <property type="match status" value="1"/>
</dbReference>
<feature type="domain" description="Rubisco LSMT substrate-binding" evidence="5">
    <location>
        <begin position="133"/>
        <end position="185"/>
    </location>
</feature>
<feature type="transmembrane region" description="Helical" evidence="4">
    <location>
        <begin position="12"/>
        <end position="32"/>
    </location>
</feature>
<evidence type="ECO:0000313" key="6">
    <source>
        <dbReference type="EMBL" id="RYR62902.1"/>
    </source>
</evidence>
<dbReference type="GO" id="GO:0010027">
    <property type="term" value="P:thylakoid membrane organization"/>
    <property type="evidence" value="ECO:0007669"/>
    <property type="project" value="TreeGrafter"/>
</dbReference>
<dbReference type="PANTHER" id="PTHR13271">
    <property type="entry name" value="UNCHARACTERIZED PUTATIVE METHYLTRANSFERASE"/>
    <property type="match status" value="1"/>
</dbReference>
<proteinExistence type="predicted"/>
<keyword evidence="1" id="KW-0489">Methyltransferase</keyword>
<dbReference type="GO" id="GO:0009658">
    <property type="term" value="P:chloroplast organization"/>
    <property type="evidence" value="ECO:0007669"/>
    <property type="project" value="TreeGrafter"/>
</dbReference>
<evidence type="ECO:0000256" key="4">
    <source>
        <dbReference type="SAM" id="Phobius"/>
    </source>
</evidence>
<keyword evidence="4" id="KW-0472">Membrane</keyword>
<keyword evidence="4" id="KW-1133">Transmembrane helix</keyword>
<dbReference type="GO" id="GO:0016279">
    <property type="term" value="F:protein-lysine N-methyltransferase activity"/>
    <property type="evidence" value="ECO:0007669"/>
    <property type="project" value="TreeGrafter"/>
</dbReference>
<dbReference type="GO" id="GO:0042793">
    <property type="term" value="P:plastid transcription"/>
    <property type="evidence" value="ECO:0007669"/>
    <property type="project" value="TreeGrafter"/>
</dbReference>
<organism evidence="6 7">
    <name type="scientific">Arachis hypogaea</name>
    <name type="common">Peanut</name>
    <dbReference type="NCBI Taxonomy" id="3818"/>
    <lineage>
        <taxon>Eukaryota</taxon>
        <taxon>Viridiplantae</taxon>
        <taxon>Streptophyta</taxon>
        <taxon>Embryophyta</taxon>
        <taxon>Tracheophyta</taxon>
        <taxon>Spermatophyta</taxon>
        <taxon>Magnoliopsida</taxon>
        <taxon>eudicotyledons</taxon>
        <taxon>Gunneridae</taxon>
        <taxon>Pentapetalae</taxon>
        <taxon>rosids</taxon>
        <taxon>fabids</taxon>
        <taxon>Fabales</taxon>
        <taxon>Fabaceae</taxon>
        <taxon>Papilionoideae</taxon>
        <taxon>50 kb inversion clade</taxon>
        <taxon>dalbergioids sensu lato</taxon>
        <taxon>Dalbergieae</taxon>
        <taxon>Pterocarpus clade</taxon>
        <taxon>Arachis</taxon>
    </lineage>
</organism>
<dbReference type="GO" id="GO:0009534">
    <property type="term" value="C:chloroplast thylakoid"/>
    <property type="evidence" value="ECO:0007669"/>
    <property type="project" value="TreeGrafter"/>
</dbReference>
<protein>
    <recommendedName>
        <fullName evidence="5">Rubisco LSMT substrate-binding domain-containing protein</fullName>
    </recommendedName>
</protein>
<dbReference type="AlphaFoldDB" id="A0A445DIG5"/>
<dbReference type="InterPro" id="IPR036464">
    <property type="entry name" value="Rubisco_LSMT_subst-bd_sf"/>
</dbReference>
<dbReference type="Pfam" id="PF09273">
    <property type="entry name" value="Rubis-subs-bind"/>
    <property type="match status" value="1"/>
</dbReference>
<evidence type="ECO:0000256" key="2">
    <source>
        <dbReference type="ARBA" id="ARBA00022679"/>
    </source>
</evidence>